<keyword evidence="5 6" id="KW-0472">Membrane</keyword>
<feature type="transmembrane region" description="Helical" evidence="6">
    <location>
        <begin position="388"/>
        <end position="411"/>
    </location>
</feature>
<proteinExistence type="inferred from homology"/>
<evidence type="ECO:0000256" key="2">
    <source>
        <dbReference type="ARBA" id="ARBA00007520"/>
    </source>
</evidence>
<dbReference type="Proteomes" id="UP001175000">
    <property type="component" value="Unassembled WGS sequence"/>
</dbReference>
<dbReference type="PROSITE" id="PS50850">
    <property type="entry name" value="MFS"/>
    <property type="match status" value="1"/>
</dbReference>
<protein>
    <submittedName>
        <fullName evidence="8">Major facilitator superfamily-domain-containing protein</fullName>
    </submittedName>
</protein>
<evidence type="ECO:0000256" key="1">
    <source>
        <dbReference type="ARBA" id="ARBA00004141"/>
    </source>
</evidence>
<dbReference type="EMBL" id="JAULSU010000004">
    <property type="protein sequence ID" value="KAK0619622.1"/>
    <property type="molecule type" value="Genomic_DNA"/>
</dbReference>
<dbReference type="SUPFAM" id="SSF103473">
    <property type="entry name" value="MFS general substrate transporter"/>
    <property type="match status" value="2"/>
</dbReference>
<evidence type="ECO:0000259" key="7">
    <source>
        <dbReference type="PROSITE" id="PS50850"/>
    </source>
</evidence>
<feature type="transmembrane region" description="Helical" evidence="6">
    <location>
        <begin position="259"/>
        <end position="282"/>
    </location>
</feature>
<feature type="transmembrane region" description="Helical" evidence="6">
    <location>
        <begin position="117"/>
        <end position="138"/>
    </location>
</feature>
<dbReference type="InterPro" id="IPR011701">
    <property type="entry name" value="MFS"/>
</dbReference>
<feature type="transmembrane region" description="Helical" evidence="6">
    <location>
        <begin position="218"/>
        <end position="239"/>
    </location>
</feature>
<dbReference type="InterPro" id="IPR036259">
    <property type="entry name" value="MFS_trans_sf"/>
</dbReference>
<dbReference type="Gene3D" id="1.20.1250.20">
    <property type="entry name" value="MFS general substrate transporter like domains"/>
    <property type="match status" value="2"/>
</dbReference>
<comment type="similarity">
    <text evidence="2">Belongs to the major facilitator superfamily. TCR/Tet family.</text>
</comment>
<name>A0AA39WQA6_9PEZI</name>
<feature type="transmembrane region" description="Helical" evidence="6">
    <location>
        <begin position="294"/>
        <end position="317"/>
    </location>
</feature>
<dbReference type="GO" id="GO:0005886">
    <property type="term" value="C:plasma membrane"/>
    <property type="evidence" value="ECO:0007669"/>
    <property type="project" value="TreeGrafter"/>
</dbReference>
<accession>A0AA39WQA6</accession>
<evidence type="ECO:0000256" key="3">
    <source>
        <dbReference type="ARBA" id="ARBA00022692"/>
    </source>
</evidence>
<feature type="domain" description="Major facilitator superfamily (MFS) profile" evidence="7">
    <location>
        <begin position="1"/>
        <end position="520"/>
    </location>
</feature>
<dbReference type="PANTHER" id="PTHR23501:SF193">
    <property type="entry name" value="MULTIDRUG TRANSPORTER, PUTATIVE (AFU_ORTHOLOGUE AFUA_8G00940)-RELATED"/>
    <property type="match status" value="1"/>
</dbReference>
<dbReference type="PANTHER" id="PTHR23501">
    <property type="entry name" value="MAJOR FACILITATOR SUPERFAMILY"/>
    <property type="match status" value="1"/>
</dbReference>
<feature type="transmembrane region" description="Helical" evidence="6">
    <location>
        <begin position="463"/>
        <end position="483"/>
    </location>
</feature>
<evidence type="ECO:0000256" key="4">
    <source>
        <dbReference type="ARBA" id="ARBA00022989"/>
    </source>
</evidence>
<evidence type="ECO:0000313" key="8">
    <source>
        <dbReference type="EMBL" id="KAK0619622.1"/>
    </source>
</evidence>
<feature type="transmembrane region" description="Helical" evidence="6">
    <location>
        <begin position="324"/>
        <end position="343"/>
    </location>
</feature>
<keyword evidence="3 6" id="KW-0812">Transmembrane</keyword>
<organism evidence="8 9">
    <name type="scientific">Immersiella caudata</name>
    <dbReference type="NCBI Taxonomy" id="314043"/>
    <lineage>
        <taxon>Eukaryota</taxon>
        <taxon>Fungi</taxon>
        <taxon>Dikarya</taxon>
        <taxon>Ascomycota</taxon>
        <taxon>Pezizomycotina</taxon>
        <taxon>Sordariomycetes</taxon>
        <taxon>Sordariomycetidae</taxon>
        <taxon>Sordariales</taxon>
        <taxon>Lasiosphaeriaceae</taxon>
        <taxon>Immersiella</taxon>
    </lineage>
</organism>
<dbReference type="GO" id="GO:0022857">
    <property type="term" value="F:transmembrane transporter activity"/>
    <property type="evidence" value="ECO:0007669"/>
    <property type="project" value="InterPro"/>
</dbReference>
<evidence type="ECO:0000313" key="9">
    <source>
        <dbReference type="Proteomes" id="UP001175000"/>
    </source>
</evidence>
<evidence type="ECO:0000256" key="6">
    <source>
        <dbReference type="SAM" id="Phobius"/>
    </source>
</evidence>
<feature type="transmembrane region" description="Helical" evidence="6">
    <location>
        <begin position="84"/>
        <end position="105"/>
    </location>
</feature>
<dbReference type="AlphaFoldDB" id="A0AA39WQA6"/>
<dbReference type="InterPro" id="IPR020846">
    <property type="entry name" value="MFS_dom"/>
</dbReference>
<evidence type="ECO:0000256" key="5">
    <source>
        <dbReference type="ARBA" id="ARBA00023136"/>
    </source>
</evidence>
<gene>
    <name evidence="8" type="ORF">B0T14DRAFT_537340</name>
</gene>
<keyword evidence="9" id="KW-1185">Reference proteome</keyword>
<dbReference type="Pfam" id="PF07690">
    <property type="entry name" value="MFS_1"/>
    <property type="match status" value="1"/>
</dbReference>
<feature type="transmembrane region" description="Helical" evidence="6">
    <location>
        <begin position="58"/>
        <end position="78"/>
    </location>
</feature>
<reference evidence="8" key="1">
    <citation type="submission" date="2023-06" db="EMBL/GenBank/DDBJ databases">
        <title>Genome-scale phylogeny and comparative genomics of the fungal order Sordariales.</title>
        <authorList>
            <consortium name="Lawrence Berkeley National Laboratory"/>
            <person name="Hensen N."/>
            <person name="Bonometti L."/>
            <person name="Westerberg I."/>
            <person name="Brannstrom I.O."/>
            <person name="Guillou S."/>
            <person name="Cros-Aarteil S."/>
            <person name="Calhoun S."/>
            <person name="Haridas S."/>
            <person name="Kuo A."/>
            <person name="Mondo S."/>
            <person name="Pangilinan J."/>
            <person name="Riley R."/>
            <person name="Labutti K."/>
            <person name="Andreopoulos B."/>
            <person name="Lipzen A."/>
            <person name="Chen C."/>
            <person name="Yanf M."/>
            <person name="Daum C."/>
            <person name="Ng V."/>
            <person name="Clum A."/>
            <person name="Steindorff A."/>
            <person name="Ohm R."/>
            <person name="Martin F."/>
            <person name="Silar P."/>
            <person name="Natvig D."/>
            <person name="Lalanne C."/>
            <person name="Gautier V."/>
            <person name="Ament-Velasquez S.L."/>
            <person name="Kruys A."/>
            <person name="Hutchinson M.I."/>
            <person name="Powell A.J."/>
            <person name="Barry K."/>
            <person name="Miller A.N."/>
            <person name="Grigoriev I.V."/>
            <person name="Debuchy R."/>
            <person name="Gladieux P."/>
            <person name="Thoren M.H."/>
            <person name="Johannesson H."/>
        </authorList>
    </citation>
    <scope>NUCLEOTIDE SEQUENCE</scope>
    <source>
        <strain evidence="8">CBS 606.72</strain>
    </source>
</reference>
<comment type="caution">
    <text evidence="8">The sequence shown here is derived from an EMBL/GenBank/DDBJ whole genome shotgun (WGS) entry which is preliminary data.</text>
</comment>
<feature type="transmembrane region" description="Helical" evidence="6">
    <location>
        <begin position="355"/>
        <end position="376"/>
    </location>
</feature>
<feature type="transmembrane region" description="Helical" evidence="6">
    <location>
        <begin position="192"/>
        <end position="212"/>
    </location>
</feature>
<sequence>MFLTLLDASIISTAIPKITTEFPNSVLDIGWYGAAYQLANASLQPLAGKLYKYFPPKLIFLTFFIVFELGALMCGLANSSKMLIAGRVIAGAGCSGILSGAIAMVTAGVPMVRRPAVMGLAMGVSQAGLILGPIVSGVLTQKTTWRWCFLCNLPAGPVFALPLAFLTIPDGHLQKGVLDAGIFPFVRDKMDLFGLALLGSSASMCLIALQYGGNEYPWASPMVIGLLCGSLATFALLLWVEHRKGRDAILPLWMVSRRIVWCSCLVMACSVATTFCATYFLPIYFQAVVGASPIQSGLCLLPTVIAQLVAAGLSGILVERTGYYLPWSVVASLLLTLGCGLLSTFSPQTPPSTWAGYQIILGTGRGLGMSLPITALQNYLDESDSSIGTAFMFFGHTMGAAFFITMAQTVFTNGLRALLPMYAPGVDPAAIIDSGITHAMLDAGDVNGLRGVIMAICRSIDRVFYMTAAAGFAAFCFAWGIGWKDIRKNEAEKNRRRISEGGLESGGCCLALKGLIFREA</sequence>
<comment type="subcellular location">
    <subcellularLocation>
        <location evidence="1">Membrane</location>
        <topology evidence="1">Multi-pass membrane protein</topology>
    </subcellularLocation>
</comment>
<keyword evidence="4 6" id="KW-1133">Transmembrane helix</keyword>